<accession>X5DKY3</accession>
<evidence type="ECO:0000313" key="2">
    <source>
        <dbReference type="Proteomes" id="UP000023703"/>
    </source>
</evidence>
<proteinExistence type="predicted"/>
<dbReference type="AlphaFoldDB" id="X5DKY3"/>
<keyword evidence="2" id="KW-1185">Reference proteome</keyword>
<dbReference type="OrthoDB" id="4427212at2"/>
<protein>
    <submittedName>
        <fullName evidence="1">Uncharacterized protein</fullName>
    </submittedName>
</protein>
<sequence length="261" mass="28249">MGFYEDVAESLDSEGIESRVNDGTLFVPVSTDLEIQFVEIEDGVPGGLSAANVFLAMADVAEDDEDFEAALVGVVFSVDDAVATVARHVATDLVVGVIRDLIDGTDSRIVDLQFEQDASDALRVSAEIGESSELVVTLDGESVEPTAHVEFISLGEGFEDLMDQAIAEVWDDGALSEEYSEMERQAMFRGLVANVADMSEEVLDLGQYTDFDRLFDVLALAQKQASHWESLLVPLETLWEDDAAADDASEDSADYVADEDS</sequence>
<evidence type="ECO:0000313" key="1">
    <source>
        <dbReference type="EMBL" id="AHW63763.1"/>
    </source>
</evidence>
<dbReference type="EMBL" id="CP006842">
    <property type="protein sequence ID" value="AHW63763.1"/>
    <property type="molecule type" value="Genomic_DNA"/>
</dbReference>
<dbReference type="eggNOG" id="ENOG5030WJ7">
    <property type="taxonomic scope" value="Bacteria"/>
</dbReference>
<dbReference type="KEGG" id="cgy:CGLY_06590"/>
<dbReference type="RefSeq" id="WP_038547676.1">
    <property type="nucleotide sequence ID" value="NZ_CP006842.1"/>
</dbReference>
<dbReference type="Proteomes" id="UP000023703">
    <property type="component" value="Chromosome"/>
</dbReference>
<name>X5DKY3_9CORY</name>
<organism evidence="1 2">
    <name type="scientific">Corynebacterium glyciniphilum AJ 3170</name>
    <dbReference type="NCBI Taxonomy" id="1404245"/>
    <lineage>
        <taxon>Bacteria</taxon>
        <taxon>Bacillati</taxon>
        <taxon>Actinomycetota</taxon>
        <taxon>Actinomycetes</taxon>
        <taxon>Mycobacteriales</taxon>
        <taxon>Corynebacteriaceae</taxon>
        <taxon>Corynebacterium</taxon>
    </lineage>
</organism>
<reference evidence="1 2" key="1">
    <citation type="journal article" date="2015" name="Int. J. Syst. Evol. Microbiol.">
        <title>Revisiting Corynebacterium glyciniphilum (ex Kubota et al., 1972) sp. nov., nom. rev., isolated from putrefied banana.</title>
        <authorList>
            <person name="Al-Dilaimi A."/>
            <person name="Bednarz H."/>
            <person name="Lomker A."/>
            <person name="Niehaus K."/>
            <person name="Kalinowski J."/>
            <person name="Ruckert C."/>
        </authorList>
    </citation>
    <scope>NUCLEOTIDE SEQUENCE [LARGE SCALE GENOMIC DNA]</scope>
    <source>
        <strain evidence="1">AJ 3170</strain>
    </source>
</reference>
<dbReference type="HOGENOM" id="CLU_089903_0_0_11"/>
<gene>
    <name evidence="1" type="ORF">CGLY_06590</name>
</gene>